<name>A0A7W6MMC3_9HYPH</name>
<comment type="similarity">
    <text evidence="2 11">Belongs to the binding-protein-dependent transport system permease family.</text>
</comment>
<dbReference type="SUPFAM" id="SSF161098">
    <property type="entry name" value="MetI-like"/>
    <property type="match status" value="1"/>
</dbReference>
<gene>
    <name evidence="12" type="primary">ugpE</name>
    <name evidence="14" type="ORF">GGR04_004575</name>
</gene>
<comment type="caution">
    <text evidence="14">The sequence shown here is derived from an EMBL/GenBank/DDBJ whole genome shotgun (WGS) entry which is preliminary data.</text>
</comment>
<keyword evidence="15" id="KW-1185">Reference proteome</keyword>
<feature type="transmembrane region" description="Helical" evidence="11">
    <location>
        <begin position="241"/>
        <end position="263"/>
    </location>
</feature>
<keyword evidence="8 11" id="KW-1133">Transmembrane helix</keyword>
<feature type="transmembrane region" description="Helical" evidence="11">
    <location>
        <begin position="137"/>
        <end position="160"/>
    </location>
</feature>
<dbReference type="Pfam" id="PF00528">
    <property type="entry name" value="BPD_transp_1"/>
    <property type="match status" value="1"/>
</dbReference>
<proteinExistence type="inferred from homology"/>
<evidence type="ECO:0000256" key="5">
    <source>
        <dbReference type="ARBA" id="ARBA00022448"/>
    </source>
</evidence>
<dbReference type="Gene3D" id="1.10.3720.10">
    <property type="entry name" value="MetI-like"/>
    <property type="match status" value="1"/>
</dbReference>
<evidence type="ECO:0000256" key="11">
    <source>
        <dbReference type="RuleBase" id="RU363032"/>
    </source>
</evidence>
<dbReference type="GO" id="GO:0055085">
    <property type="term" value="P:transmembrane transport"/>
    <property type="evidence" value="ECO:0007669"/>
    <property type="project" value="InterPro"/>
</dbReference>
<keyword evidence="12" id="KW-0997">Cell inner membrane</keyword>
<keyword evidence="9 11" id="KW-0472">Membrane</keyword>
<dbReference type="Proteomes" id="UP000542776">
    <property type="component" value="Unassembled WGS sequence"/>
</dbReference>
<evidence type="ECO:0000256" key="12">
    <source>
        <dbReference type="RuleBase" id="RU363056"/>
    </source>
</evidence>
<comment type="subcellular location">
    <subcellularLocation>
        <location evidence="12">Cell inner membrane</location>
        <topology evidence="12">Multi-pass membrane protein</topology>
    </subcellularLocation>
    <subcellularLocation>
        <location evidence="1 11">Cell membrane</location>
        <topology evidence="1 11">Multi-pass membrane protein</topology>
    </subcellularLocation>
</comment>
<evidence type="ECO:0000256" key="4">
    <source>
        <dbReference type="ARBA" id="ARBA00020515"/>
    </source>
</evidence>
<organism evidence="14 15">
    <name type="scientific">Aureimonas pseudogalii</name>
    <dbReference type="NCBI Taxonomy" id="1744844"/>
    <lineage>
        <taxon>Bacteria</taxon>
        <taxon>Pseudomonadati</taxon>
        <taxon>Pseudomonadota</taxon>
        <taxon>Alphaproteobacteria</taxon>
        <taxon>Hyphomicrobiales</taxon>
        <taxon>Aurantimonadaceae</taxon>
        <taxon>Aureimonas</taxon>
    </lineage>
</organism>
<dbReference type="PANTHER" id="PTHR43744:SF8">
    <property type="entry name" value="SN-GLYCEROL-3-PHOSPHATE TRANSPORT SYSTEM PERMEASE PROTEIN UGPE"/>
    <property type="match status" value="1"/>
</dbReference>
<evidence type="ECO:0000256" key="2">
    <source>
        <dbReference type="ARBA" id="ARBA00009306"/>
    </source>
</evidence>
<evidence type="ECO:0000256" key="7">
    <source>
        <dbReference type="ARBA" id="ARBA00022692"/>
    </source>
</evidence>
<evidence type="ECO:0000256" key="1">
    <source>
        <dbReference type="ARBA" id="ARBA00004651"/>
    </source>
</evidence>
<evidence type="ECO:0000256" key="8">
    <source>
        <dbReference type="ARBA" id="ARBA00022989"/>
    </source>
</evidence>
<keyword evidence="7 11" id="KW-0812">Transmembrane</keyword>
<reference evidence="14 15" key="1">
    <citation type="submission" date="2020-08" db="EMBL/GenBank/DDBJ databases">
        <title>Genomic Encyclopedia of Type Strains, Phase IV (KMG-IV): sequencing the most valuable type-strain genomes for metagenomic binning, comparative biology and taxonomic classification.</title>
        <authorList>
            <person name="Goeker M."/>
        </authorList>
    </citation>
    <scope>NUCLEOTIDE SEQUENCE [LARGE SCALE GENOMIC DNA]</scope>
    <source>
        <strain evidence="14 15">DSM 102238</strain>
    </source>
</reference>
<feature type="transmembrane region" description="Helical" evidence="11">
    <location>
        <begin position="7"/>
        <end position="29"/>
    </location>
</feature>
<protein>
    <recommendedName>
        <fullName evidence="4 12">sn-glycerol-3-phosphate transport system permease protein UgpE</fullName>
    </recommendedName>
</protein>
<evidence type="ECO:0000256" key="6">
    <source>
        <dbReference type="ARBA" id="ARBA00022475"/>
    </source>
</evidence>
<dbReference type="InterPro" id="IPR000515">
    <property type="entry name" value="MetI-like"/>
</dbReference>
<keyword evidence="5 11" id="KW-0813">Transport</keyword>
<keyword evidence="6 12" id="KW-1003">Cell membrane</keyword>
<evidence type="ECO:0000256" key="3">
    <source>
        <dbReference type="ARBA" id="ARBA00011557"/>
    </source>
</evidence>
<feature type="domain" description="ABC transmembrane type-1" evidence="13">
    <location>
        <begin position="69"/>
        <end position="258"/>
    </location>
</feature>
<dbReference type="CDD" id="cd06261">
    <property type="entry name" value="TM_PBP2"/>
    <property type="match status" value="1"/>
</dbReference>
<feature type="transmembrane region" description="Helical" evidence="11">
    <location>
        <begin position="181"/>
        <end position="204"/>
    </location>
</feature>
<dbReference type="InterPro" id="IPR035906">
    <property type="entry name" value="MetI-like_sf"/>
</dbReference>
<evidence type="ECO:0000256" key="9">
    <source>
        <dbReference type="ARBA" id="ARBA00023136"/>
    </source>
</evidence>
<dbReference type="RefSeq" id="WP_183202679.1">
    <property type="nucleotide sequence ID" value="NZ_JACIEK010000027.1"/>
</dbReference>
<sequence length="274" mass="30176">MIGRTPAWIPLLVGLVAFAWIVPLVGLVMTSLRPPGEIAAGGWWSLGEVTLTLDAWRSVWTTYPLASAFWTSLSLTGLATLLTMLLAPAAAYAFQFLAFPGRRVLLVVVVNSFVLPQQVVVIPLFTLWRDLGMIDNIWSVVIPYVGLSFAWSVFLVKNFLADFPKELIEASRIDGCSPISTFRHVVLPNAMTPIAAIGILQFLWSWNSMLLPMLYLRSDLPLTVLLARIAGSFEPNLDQQAVAAIVTIAAPLLAFIIFQRFFAMDARNRSGGKE</sequence>
<comment type="subunit">
    <text evidence="3 12">The complex is composed of two ATP-binding proteins (UgpC), two transmembrane proteins (UgpA and UgpE) and a solute-binding protein (UgpB).</text>
</comment>
<evidence type="ECO:0000313" key="15">
    <source>
        <dbReference type="Proteomes" id="UP000542776"/>
    </source>
</evidence>
<comment type="function">
    <text evidence="10 12">Part of the ABC transporter complex UgpBAEC involved in sn-glycerol-3-phosphate (G3P) import. Probably responsible for the translocation of the substrate across the membrane.</text>
</comment>
<evidence type="ECO:0000313" key="14">
    <source>
        <dbReference type="EMBL" id="MBB4000695.1"/>
    </source>
</evidence>
<dbReference type="PANTHER" id="PTHR43744">
    <property type="entry name" value="ABC TRANSPORTER PERMEASE PROTEIN MG189-RELATED-RELATED"/>
    <property type="match status" value="1"/>
</dbReference>
<dbReference type="GO" id="GO:0005886">
    <property type="term" value="C:plasma membrane"/>
    <property type="evidence" value="ECO:0007669"/>
    <property type="project" value="UniProtKB-SubCell"/>
</dbReference>
<accession>A0A7W6MMC3</accession>
<feature type="transmembrane region" description="Helical" evidence="11">
    <location>
        <begin position="68"/>
        <end position="92"/>
    </location>
</feature>
<evidence type="ECO:0000259" key="13">
    <source>
        <dbReference type="PROSITE" id="PS50928"/>
    </source>
</evidence>
<evidence type="ECO:0000256" key="10">
    <source>
        <dbReference type="ARBA" id="ARBA00037054"/>
    </source>
</evidence>
<dbReference type="AlphaFoldDB" id="A0A7W6MMC3"/>
<dbReference type="EMBL" id="JACIEK010000027">
    <property type="protein sequence ID" value="MBB4000695.1"/>
    <property type="molecule type" value="Genomic_DNA"/>
</dbReference>
<feature type="transmembrane region" description="Helical" evidence="11">
    <location>
        <begin position="104"/>
        <end position="125"/>
    </location>
</feature>
<dbReference type="PROSITE" id="PS50928">
    <property type="entry name" value="ABC_TM1"/>
    <property type="match status" value="1"/>
</dbReference>